<reference evidence="1" key="2">
    <citation type="submission" date="2020-09" db="EMBL/GenBank/DDBJ databases">
        <authorList>
            <person name="Sun Q."/>
            <person name="Zhou Y."/>
        </authorList>
    </citation>
    <scope>NUCLEOTIDE SEQUENCE</scope>
    <source>
        <strain evidence="1">CGMCC 1.16067</strain>
    </source>
</reference>
<proteinExistence type="predicted"/>
<protein>
    <recommendedName>
        <fullName evidence="3">Catalase</fullName>
    </recommendedName>
</protein>
<keyword evidence="2" id="KW-1185">Reference proteome</keyword>
<dbReference type="PANTHER" id="PTHR36195">
    <property type="entry name" value="DOMAIN PROTEIN, PUTATIVE (AFU_ORTHOLOGUE AFUA_5G01990)-RELATED-RELATED"/>
    <property type="match status" value="1"/>
</dbReference>
<dbReference type="RefSeq" id="WP_188780038.1">
    <property type="nucleotide sequence ID" value="NZ_BMKQ01000001.1"/>
</dbReference>
<dbReference type="GO" id="GO:0020037">
    <property type="term" value="F:heme binding"/>
    <property type="evidence" value="ECO:0007669"/>
    <property type="project" value="InterPro"/>
</dbReference>
<dbReference type="EMBL" id="BMKQ01000001">
    <property type="protein sequence ID" value="GGF49770.1"/>
    <property type="molecule type" value="Genomic_DNA"/>
</dbReference>
<dbReference type="SUPFAM" id="SSF56634">
    <property type="entry name" value="Heme-dependent catalase-like"/>
    <property type="match status" value="1"/>
</dbReference>
<name>A0A917BNB2_9ACTN</name>
<dbReference type="InterPro" id="IPR020835">
    <property type="entry name" value="Catalase_sf"/>
</dbReference>
<dbReference type="CDD" id="cd08152">
    <property type="entry name" value="y4iL_like"/>
    <property type="match status" value="1"/>
</dbReference>
<organism evidence="1 2">
    <name type="scientific">Marmoricola endophyticus</name>
    <dbReference type="NCBI Taxonomy" id="2040280"/>
    <lineage>
        <taxon>Bacteria</taxon>
        <taxon>Bacillati</taxon>
        <taxon>Actinomycetota</taxon>
        <taxon>Actinomycetes</taxon>
        <taxon>Propionibacteriales</taxon>
        <taxon>Nocardioidaceae</taxon>
        <taxon>Marmoricola</taxon>
    </lineage>
</organism>
<dbReference type="PANTHER" id="PTHR36195:SF4">
    <property type="entry name" value="DOMAIN PROTEIN, PUTATIVE (AFU_ORTHOLOGUE AFUA_5G01990)-RELATED"/>
    <property type="match status" value="1"/>
</dbReference>
<dbReference type="AlphaFoldDB" id="A0A917BNB2"/>
<evidence type="ECO:0000313" key="2">
    <source>
        <dbReference type="Proteomes" id="UP000649179"/>
    </source>
</evidence>
<gene>
    <name evidence="1" type="ORF">GCM10011519_24660</name>
</gene>
<sequence length="349" mass="38920">MPTPIRYSKDIEQLQDDEAAVIAETIELMRATMEKAFDQHRHAASGTHAKSHGVATGTLTVADDLPPELAQGMFAAPASYEVVLRLASEPGQIDPDTAARARGAALKVLGVPGEKLEPGWPSQDWLFNTWPVIPDGDATTYLTSIRQREKHAGHHLLTDVTTVAKQRTLDALLFERTPNIHPLAHTYYTQSAFRYGDHVAKLRLTPATGEMRALGGREVSRSDPPDVLHRWVREFMAERAARFDLEVQLCVDLNAMPVEDAAVEWSEELSPYRRVGVVELPAQETFSPARRVYADDRLGGRPWNGLVAHRPLGSINRVRKQAYDELGRWRFETNAITPSEPRTLAEIPD</sequence>
<evidence type="ECO:0008006" key="3">
    <source>
        <dbReference type="Google" id="ProtNLM"/>
    </source>
</evidence>
<evidence type="ECO:0000313" key="1">
    <source>
        <dbReference type="EMBL" id="GGF49770.1"/>
    </source>
</evidence>
<comment type="caution">
    <text evidence="1">The sequence shown here is derived from an EMBL/GenBank/DDBJ whole genome shotgun (WGS) entry which is preliminary data.</text>
</comment>
<reference evidence="1" key="1">
    <citation type="journal article" date="2014" name="Int. J. Syst. Evol. Microbiol.">
        <title>Complete genome sequence of Corynebacterium casei LMG S-19264T (=DSM 44701T), isolated from a smear-ripened cheese.</title>
        <authorList>
            <consortium name="US DOE Joint Genome Institute (JGI-PGF)"/>
            <person name="Walter F."/>
            <person name="Albersmeier A."/>
            <person name="Kalinowski J."/>
            <person name="Ruckert C."/>
        </authorList>
    </citation>
    <scope>NUCLEOTIDE SEQUENCE</scope>
    <source>
        <strain evidence="1">CGMCC 1.16067</strain>
    </source>
</reference>
<dbReference type="Gene3D" id="2.40.180.10">
    <property type="entry name" value="Catalase core domain"/>
    <property type="match status" value="1"/>
</dbReference>
<accession>A0A917BNB2</accession>
<dbReference type="Proteomes" id="UP000649179">
    <property type="component" value="Unassembled WGS sequence"/>
</dbReference>